<feature type="compositionally biased region" description="Basic and acidic residues" evidence="1">
    <location>
        <begin position="165"/>
        <end position="175"/>
    </location>
</feature>
<feature type="region of interest" description="Disordered" evidence="1">
    <location>
        <begin position="81"/>
        <end position="121"/>
    </location>
</feature>
<name>A0ABP7WBZ3_9ACTN</name>
<sequence length="186" mass="20204">MPKMTPRQLGDRLELAAAMMTPEAIADFQAAAARLDDRHSLHNKFAIWVQKPDASQVFGMMTWREHGRKVARGQGGIAIFAPVTRREASDGDDNDQAATRRRSGADNGKDGGKDGTAGQGRRIRKGYRISYVWDISQTVPVDCQCPADAPCACPQPKPPAPAGTKPDDADVRELMEALTADDDSQE</sequence>
<feature type="compositionally biased region" description="Basic and acidic residues" evidence="1">
    <location>
        <begin position="103"/>
        <end position="113"/>
    </location>
</feature>
<evidence type="ECO:0000256" key="1">
    <source>
        <dbReference type="SAM" id="MobiDB-lite"/>
    </source>
</evidence>
<organism evidence="2 3">
    <name type="scientific">Actinomadura miaoliensis</name>
    <dbReference type="NCBI Taxonomy" id="430685"/>
    <lineage>
        <taxon>Bacteria</taxon>
        <taxon>Bacillati</taxon>
        <taxon>Actinomycetota</taxon>
        <taxon>Actinomycetes</taxon>
        <taxon>Streptosporangiales</taxon>
        <taxon>Thermomonosporaceae</taxon>
        <taxon>Actinomadura</taxon>
    </lineage>
</organism>
<reference evidence="3" key="1">
    <citation type="journal article" date="2019" name="Int. J. Syst. Evol. Microbiol.">
        <title>The Global Catalogue of Microorganisms (GCM) 10K type strain sequencing project: providing services to taxonomists for standard genome sequencing and annotation.</title>
        <authorList>
            <consortium name="The Broad Institute Genomics Platform"/>
            <consortium name="The Broad Institute Genome Sequencing Center for Infectious Disease"/>
            <person name="Wu L."/>
            <person name="Ma J."/>
        </authorList>
    </citation>
    <scope>NUCLEOTIDE SEQUENCE [LARGE SCALE GENOMIC DNA]</scope>
    <source>
        <strain evidence="3">JCM 16702</strain>
    </source>
</reference>
<dbReference type="EMBL" id="BAAAZG010000038">
    <property type="protein sequence ID" value="GAA4085287.1"/>
    <property type="molecule type" value="Genomic_DNA"/>
</dbReference>
<comment type="caution">
    <text evidence="2">The sequence shown here is derived from an EMBL/GenBank/DDBJ whole genome shotgun (WGS) entry which is preliminary data.</text>
</comment>
<gene>
    <name evidence="2" type="ORF">GCM10022214_51630</name>
</gene>
<accession>A0ABP7WBZ3</accession>
<proteinExistence type="predicted"/>
<dbReference type="RefSeq" id="WP_344952469.1">
    <property type="nucleotide sequence ID" value="NZ_BAAAZG010000038.1"/>
</dbReference>
<evidence type="ECO:0000313" key="2">
    <source>
        <dbReference type="EMBL" id="GAA4085287.1"/>
    </source>
</evidence>
<keyword evidence="3" id="KW-1185">Reference proteome</keyword>
<evidence type="ECO:0000313" key="3">
    <source>
        <dbReference type="Proteomes" id="UP001500683"/>
    </source>
</evidence>
<feature type="region of interest" description="Disordered" evidence="1">
    <location>
        <begin position="145"/>
        <end position="186"/>
    </location>
</feature>
<dbReference type="Proteomes" id="UP001500683">
    <property type="component" value="Unassembled WGS sequence"/>
</dbReference>
<protein>
    <submittedName>
        <fullName evidence="2">Uncharacterized protein</fullName>
    </submittedName>
</protein>